<feature type="domain" description="B box-type" evidence="7">
    <location>
        <begin position="102"/>
        <end position="143"/>
    </location>
</feature>
<dbReference type="Proteomes" id="UP000555275">
    <property type="component" value="Unassembled WGS sequence"/>
</dbReference>
<dbReference type="FunFam" id="2.60.120.920:FF:000004">
    <property type="entry name" value="Butyrophilin subfamily 1 member A1"/>
    <property type="match status" value="1"/>
</dbReference>
<dbReference type="Pfam" id="PF13765">
    <property type="entry name" value="PRY"/>
    <property type="match status" value="1"/>
</dbReference>
<dbReference type="InterPro" id="IPR003879">
    <property type="entry name" value="Butyrophylin_SPRY"/>
</dbReference>
<evidence type="ECO:0000256" key="3">
    <source>
        <dbReference type="ARBA" id="ARBA00022833"/>
    </source>
</evidence>
<protein>
    <submittedName>
        <fullName evidence="9">TRI39 ligase</fullName>
    </submittedName>
</protein>
<dbReference type="AlphaFoldDB" id="A0A7L0THP9"/>
<dbReference type="CDD" id="cd16594">
    <property type="entry name" value="RING-HC_TRIM7-like_C-IV"/>
    <property type="match status" value="1"/>
</dbReference>
<dbReference type="Pfam" id="PF15227">
    <property type="entry name" value="zf-C3HC4_4"/>
    <property type="match status" value="1"/>
</dbReference>
<dbReference type="Pfam" id="PF00643">
    <property type="entry name" value="zf-B_box"/>
    <property type="match status" value="1"/>
</dbReference>
<gene>
    <name evidence="9" type="primary">Trim39_0</name>
    <name evidence="9" type="ORF">PODPOD_R01156</name>
</gene>
<dbReference type="PROSITE" id="PS50119">
    <property type="entry name" value="ZF_BBOX"/>
    <property type="match status" value="1"/>
</dbReference>
<dbReference type="Pfam" id="PF00622">
    <property type="entry name" value="SPRY"/>
    <property type="match status" value="1"/>
</dbReference>
<dbReference type="InterPro" id="IPR001870">
    <property type="entry name" value="B30.2/SPRY"/>
</dbReference>
<dbReference type="PROSITE" id="PS50089">
    <property type="entry name" value="ZF_RING_2"/>
    <property type="match status" value="1"/>
</dbReference>
<comment type="caution">
    <text evidence="9">The sequence shown here is derived from an EMBL/GenBank/DDBJ whole genome shotgun (WGS) entry which is preliminary data.</text>
</comment>
<evidence type="ECO:0000259" key="7">
    <source>
        <dbReference type="PROSITE" id="PS50119"/>
    </source>
</evidence>
<keyword evidence="2 4" id="KW-0863">Zinc-finger</keyword>
<feature type="domain" description="B30.2/SPRY" evidence="8">
    <location>
        <begin position="290"/>
        <end position="490"/>
    </location>
</feature>
<dbReference type="CDD" id="cd13745">
    <property type="entry name" value="SPRY_PRY_TRIM39"/>
    <property type="match status" value="1"/>
</dbReference>
<dbReference type="SUPFAM" id="SSF57845">
    <property type="entry name" value="B-box zinc-binding domain"/>
    <property type="match status" value="1"/>
</dbReference>
<dbReference type="EMBL" id="VXAO01002838">
    <property type="protein sequence ID" value="NXL54244.1"/>
    <property type="molecule type" value="Genomic_DNA"/>
</dbReference>
<evidence type="ECO:0000259" key="6">
    <source>
        <dbReference type="PROSITE" id="PS50089"/>
    </source>
</evidence>
<dbReference type="SMART" id="SM00449">
    <property type="entry name" value="SPRY"/>
    <property type="match status" value="1"/>
</dbReference>
<dbReference type="SMART" id="SM00589">
    <property type="entry name" value="PRY"/>
    <property type="match status" value="1"/>
</dbReference>
<evidence type="ECO:0000313" key="10">
    <source>
        <dbReference type="Proteomes" id="UP000555275"/>
    </source>
</evidence>
<dbReference type="InterPro" id="IPR000315">
    <property type="entry name" value="Znf_B-box"/>
</dbReference>
<evidence type="ECO:0000259" key="8">
    <source>
        <dbReference type="PROSITE" id="PS50188"/>
    </source>
</evidence>
<dbReference type="PRINTS" id="PR01407">
    <property type="entry name" value="BUTYPHLNCDUF"/>
</dbReference>
<keyword evidence="1" id="KW-0479">Metal-binding</keyword>
<evidence type="ECO:0000256" key="2">
    <source>
        <dbReference type="ARBA" id="ARBA00022771"/>
    </source>
</evidence>
<dbReference type="SMART" id="SM00184">
    <property type="entry name" value="RING"/>
    <property type="match status" value="1"/>
</dbReference>
<dbReference type="SUPFAM" id="SSF57850">
    <property type="entry name" value="RING/U-box"/>
    <property type="match status" value="1"/>
</dbReference>
<dbReference type="SUPFAM" id="SSF49899">
    <property type="entry name" value="Concanavalin A-like lectins/glucanases"/>
    <property type="match status" value="1"/>
</dbReference>
<keyword evidence="5" id="KW-0175">Coiled coil</keyword>
<dbReference type="InterPro" id="IPR035033">
    <property type="entry name" value="PRY/SPRY_TRIM39"/>
</dbReference>
<feature type="non-terminal residue" evidence="9">
    <location>
        <position position="497"/>
    </location>
</feature>
<dbReference type="Gene3D" id="3.30.160.60">
    <property type="entry name" value="Classic Zinc Finger"/>
    <property type="match status" value="1"/>
</dbReference>
<keyword evidence="9" id="KW-0436">Ligase</keyword>
<dbReference type="PROSITE" id="PS00518">
    <property type="entry name" value="ZF_RING_1"/>
    <property type="match status" value="1"/>
</dbReference>
<feature type="domain" description="RING-type" evidence="6">
    <location>
        <begin position="21"/>
        <end position="66"/>
    </location>
</feature>
<dbReference type="Gene3D" id="2.60.120.920">
    <property type="match status" value="1"/>
</dbReference>
<dbReference type="InterPro" id="IPR003877">
    <property type="entry name" value="SPRY_dom"/>
</dbReference>
<reference evidence="9 10" key="1">
    <citation type="submission" date="2019-09" db="EMBL/GenBank/DDBJ databases">
        <title>Bird 10,000 Genomes (B10K) Project - Family phase.</title>
        <authorList>
            <person name="Zhang G."/>
        </authorList>
    </citation>
    <scope>NUCLEOTIDE SEQUENCE [LARGE SCALE GENOMIC DNA]</scope>
    <source>
        <strain evidence="9">B10K-DU-009-04</strain>
        <tissue evidence="9">Mixed tissue sample</tissue>
    </source>
</reference>
<evidence type="ECO:0000256" key="4">
    <source>
        <dbReference type="PROSITE-ProRule" id="PRU00024"/>
    </source>
</evidence>
<proteinExistence type="predicted"/>
<feature type="coiled-coil region" evidence="5">
    <location>
        <begin position="200"/>
        <end position="252"/>
    </location>
</feature>
<dbReference type="InterPro" id="IPR043136">
    <property type="entry name" value="B30.2/SPRY_sf"/>
</dbReference>
<dbReference type="OrthoDB" id="128536at2759"/>
<dbReference type="PANTHER" id="PTHR24103">
    <property type="entry name" value="E3 UBIQUITIN-PROTEIN LIGASE TRIM"/>
    <property type="match status" value="1"/>
</dbReference>
<dbReference type="InterPro" id="IPR013083">
    <property type="entry name" value="Znf_RING/FYVE/PHD"/>
</dbReference>
<dbReference type="GO" id="GO:0016874">
    <property type="term" value="F:ligase activity"/>
    <property type="evidence" value="ECO:0007669"/>
    <property type="project" value="UniProtKB-KW"/>
</dbReference>
<accession>A0A7L0THP9</accession>
<keyword evidence="3" id="KW-0862">Zinc</keyword>
<dbReference type="InterPro" id="IPR006574">
    <property type="entry name" value="PRY"/>
</dbReference>
<keyword evidence="10" id="KW-1185">Reference proteome</keyword>
<dbReference type="InterPro" id="IPR017907">
    <property type="entry name" value="Znf_RING_CS"/>
</dbReference>
<dbReference type="InterPro" id="IPR050143">
    <property type="entry name" value="TRIM/RBCC"/>
</dbReference>
<dbReference type="Gene3D" id="3.30.40.10">
    <property type="entry name" value="Zinc/RING finger domain, C3HC4 (zinc finger)"/>
    <property type="match status" value="1"/>
</dbReference>
<evidence type="ECO:0000256" key="5">
    <source>
        <dbReference type="SAM" id="Coils"/>
    </source>
</evidence>
<sequence length="497" mass="56436">AAAATMALAGALERLQEEAICPICLEYMSEPVSVDCGHNFCRGCIAKHCQEKGLWADGPFSCPQCRASCHRSGFRPNRQLANIVESIRQLGLRVSPGTEPGPETPLCAQHDERLKLFCEEDEEAICVVCRESLHHRLHTVYPIEEAMQVYKVKLQKSLEHLLKEVEEMKKRESVERMKTQECKAVKKKRERIVSEFGKLHQLLADEEKLLLQKLEEEEKRILLMISENLARLVEQKSVLEELILELKEKTQQPADRLLKDTAHGHFSSFRCEGVKFQSPKAVSVTLKENYSIPERCLGMRDMLKKFKVDVTLDPETANPELTVSEDRKSVRRGSKKLLLSLFDNPKRFSTTPVVLGSQVFFSGRSYWEVQVGDKPEWGLGLCRESASRKGNVLFSPNNGYWVLRLQNEGNYEALTSPVSPLTLSVRPRRIGIFLDYEAGEISFYNVSDRSHIYTFTDKFSGNLRPLFFLGAFLGGRNAEPLVISWVRDTQGTGCIVL</sequence>
<dbReference type="InterPro" id="IPR001841">
    <property type="entry name" value="Znf_RING"/>
</dbReference>
<dbReference type="InterPro" id="IPR013320">
    <property type="entry name" value="ConA-like_dom_sf"/>
</dbReference>
<name>A0A7L0THP9_PODPO</name>
<organism evidence="9 10">
    <name type="scientific">Podilymbus podiceps</name>
    <name type="common">Pied-billed grebe</name>
    <dbReference type="NCBI Taxonomy" id="9252"/>
    <lineage>
        <taxon>Eukaryota</taxon>
        <taxon>Metazoa</taxon>
        <taxon>Chordata</taxon>
        <taxon>Craniata</taxon>
        <taxon>Vertebrata</taxon>
        <taxon>Euteleostomi</taxon>
        <taxon>Archelosauria</taxon>
        <taxon>Archosauria</taxon>
        <taxon>Dinosauria</taxon>
        <taxon>Saurischia</taxon>
        <taxon>Theropoda</taxon>
        <taxon>Coelurosauria</taxon>
        <taxon>Aves</taxon>
        <taxon>Neognathae</taxon>
        <taxon>Neoaves</taxon>
        <taxon>Mirandornithes</taxon>
        <taxon>Podicipediformes</taxon>
        <taxon>Podicipedidae</taxon>
        <taxon>Podilymbus</taxon>
    </lineage>
</organism>
<evidence type="ECO:0000256" key="1">
    <source>
        <dbReference type="ARBA" id="ARBA00022723"/>
    </source>
</evidence>
<feature type="non-terminal residue" evidence="9">
    <location>
        <position position="1"/>
    </location>
</feature>
<dbReference type="SMART" id="SM00336">
    <property type="entry name" value="BBOX"/>
    <property type="match status" value="1"/>
</dbReference>
<dbReference type="GO" id="GO:0008270">
    <property type="term" value="F:zinc ion binding"/>
    <property type="evidence" value="ECO:0007669"/>
    <property type="project" value="UniProtKB-KW"/>
</dbReference>
<dbReference type="PROSITE" id="PS50188">
    <property type="entry name" value="B302_SPRY"/>
    <property type="match status" value="1"/>
</dbReference>
<evidence type="ECO:0000313" key="9">
    <source>
        <dbReference type="EMBL" id="NXL54244.1"/>
    </source>
</evidence>